<reference evidence="26" key="1">
    <citation type="journal article" date="2019" name="Nat. Commun.">
        <title>Genome-wide association mapping of date palm fruit traits.</title>
        <authorList>
            <person name="Hazzouri K.M."/>
            <person name="Gros-Balthazard M."/>
            <person name="Flowers J.M."/>
            <person name="Copetti D."/>
            <person name="Lemansour A."/>
            <person name="Lebrun M."/>
            <person name="Masmoudi K."/>
            <person name="Ferrand S."/>
            <person name="Dhar M.I."/>
            <person name="Fresquez Z.A."/>
            <person name="Rosas U."/>
            <person name="Zhang J."/>
            <person name="Talag J."/>
            <person name="Lee S."/>
            <person name="Kudrna D."/>
            <person name="Powell R.F."/>
            <person name="Leitch I.J."/>
            <person name="Krueger R.R."/>
            <person name="Wing R.A."/>
            <person name="Amiri K.M.A."/>
            <person name="Purugganan M.D."/>
        </authorList>
    </citation>
    <scope>NUCLEOTIDE SEQUENCE [LARGE SCALE GENOMIC DNA]</scope>
    <source>
        <strain evidence="26">cv. Khalas</strain>
    </source>
</reference>
<dbReference type="InterPro" id="IPR001480">
    <property type="entry name" value="Bulb-type_lectin_dom"/>
</dbReference>
<dbReference type="CDD" id="cd01098">
    <property type="entry name" value="PAN_AP_plant"/>
    <property type="match status" value="1"/>
</dbReference>
<evidence type="ECO:0000256" key="10">
    <source>
        <dbReference type="ARBA" id="ARBA00022741"/>
    </source>
</evidence>
<dbReference type="RefSeq" id="XP_038981797.1">
    <property type="nucleotide sequence ID" value="XM_039125869.1"/>
</dbReference>
<evidence type="ECO:0000313" key="26">
    <source>
        <dbReference type="Proteomes" id="UP000228380"/>
    </source>
</evidence>
<evidence type="ECO:0000256" key="4">
    <source>
        <dbReference type="ARBA" id="ARBA00022536"/>
    </source>
</evidence>
<evidence type="ECO:0000256" key="3">
    <source>
        <dbReference type="ARBA" id="ARBA00022527"/>
    </source>
</evidence>
<evidence type="ECO:0000256" key="6">
    <source>
        <dbReference type="ARBA" id="ARBA00022679"/>
    </source>
</evidence>
<feature type="binding site" evidence="21">
    <location>
        <position position="522"/>
    </location>
    <ligand>
        <name>ATP</name>
        <dbReference type="ChEBI" id="CHEBI:30616"/>
    </ligand>
</feature>
<keyword evidence="5" id="KW-0597">Phosphoprotein</keyword>
<dbReference type="CDD" id="cd00028">
    <property type="entry name" value="B_lectin"/>
    <property type="match status" value="1"/>
</dbReference>
<evidence type="ECO:0000256" key="9">
    <source>
        <dbReference type="ARBA" id="ARBA00022734"/>
    </source>
</evidence>
<comment type="catalytic activity">
    <reaction evidence="19 20">
        <text>L-seryl-[protein] + ATP = O-phospho-L-seryl-[protein] + ADP + H(+)</text>
        <dbReference type="Rhea" id="RHEA:17989"/>
        <dbReference type="Rhea" id="RHEA-COMP:9863"/>
        <dbReference type="Rhea" id="RHEA-COMP:11604"/>
        <dbReference type="ChEBI" id="CHEBI:15378"/>
        <dbReference type="ChEBI" id="CHEBI:29999"/>
        <dbReference type="ChEBI" id="CHEBI:30616"/>
        <dbReference type="ChEBI" id="CHEBI:83421"/>
        <dbReference type="ChEBI" id="CHEBI:456216"/>
        <dbReference type="EC" id="2.7.11.1"/>
    </reaction>
</comment>
<dbReference type="Gene3D" id="1.10.510.10">
    <property type="entry name" value="Transferase(Phosphotransferase) domain 1"/>
    <property type="match status" value="1"/>
</dbReference>
<evidence type="ECO:0000256" key="21">
    <source>
        <dbReference type="PROSITE-ProRule" id="PRU10141"/>
    </source>
</evidence>
<dbReference type="OrthoDB" id="4062651at2759"/>
<protein>
    <recommendedName>
        <fullName evidence="20">Receptor-like serine/threonine-protein kinase</fullName>
        <ecNumber evidence="20">2.7.11.1</ecNumber>
    </recommendedName>
</protein>
<feature type="transmembrane region" description="Helical" evidence="22">
    <location>
        <begin position="442"/>
        <end position="464"/>
    </location>
</feature>
<dbReference type="Gene3D" id="3.30.200.20">
    <property type="entry name" value="Phosphorylase Kinase, domain 1"/>
    <property type="match status" value="1"/>
</dbReference>
<keyword evidence="12 20" id="KW-0067">ATP-binding</keyword>
<evidence type="ECO:0000256" key="14">
    <source>
        <dbReference type="ARBA" id="ARBA00023136"/>
    </source>
</evidence>
<keyword evidence="10 20" id="KW-0547">Nucleotide-binding</keyword>
<dbReference type="Gene3D" id="2.90.10.10">
    <property type="entry name" value="Bulb-type lectin domain"/>
    <property type="match status" value="1"/>
</dbReference>
<feature type="domain" description="Apple" evidence="25">
    <location>
        <begin position="342"/>
        <end position="426"/>
    </location>
</feature>
<dbReference type="InterPro" id="IPR017441">
    <property type="entry name" value="Protein_kinase_ATP_BS"/>
</dbReference>
<dbReference type="SUPFAM" id="SSF57414">
    <property type="entry name" value="Hairpin loop containing domain-like"/>
    <property type="match status" value="1"/>
</dbReference>
<keyword evidence="2" id="KW-1003">Cell membrane</keyword>
<evidence type="ECO:0000256" key="5">
    <source>
        <dbReference type="ARBA" id="ARBA00022553"/>
    </source>
</evidence>
<dbReference type="GO" id="GO:0005524">
    <property type="term" value="F:ATP binding"/>
    <property type="evidence" value="ECO:0007669"/>
    <property type="project" value="UniProtKB-UniRule"/>
</dbReference>
<evidence type="ECO:0000256" key="13">
    <source>
        <dbReference type="ARBA" id="ARBA00022989"/>
    </source>
</evidence>
<evidence type="ECO:0000256" key="15">
    <source>
        <dbReference type="ARBA" id="ARBA00023157"/>
    </source>
</evidence>
<dbReference type="SUPFAM" id="SSF51110">
    <property type="entry name" value="alpha-D-mannose-specific plant lectins"/>
    <property type="match status" value="1"/>
</dbReference>
<dbReference type="InterPro" id="IPR011009">
    <property type="entry name" value="Kinase-like_dom_sf"/>
</dbReference>
<evidence type="ECO:0000256" key="8">
    <source>
        <dbReference type="ARBA" id="ARBA00022729"/>
    </source>
</evidence>
<dbReference type="InterPro" id="IPR003609">
    <property type="entry name" value="Pan_app"/>
</dbReference>
<keyword evidence="7 22" id="KW-0812">Transmembrane</keyword>
<dbReference type="InterPro" id="IPR024171">
    <property type="entry name" value="SRK-like_kinase"/>
</dbReference>
<organism evidence="26 27">
    <name type="scientific">Phoenix dactylifera</name>
    <name type="common">Date palm</name>
    <dbReference type="NCBI Taxonomy" id="42345"/>
    <lineage>
        <taxon>Eukaryota</taxon>
        <taxon>Viridiplantae</taxon>
        <taxon>Streptophyta</taxon>
        <taxon>Embryophyta</taxon>
        <taxon>Tracheophyta</taxon>
        <taxon>Spermatophyta</taxon>
        <taxon>Magnoliopsida</taxon>
        <taxon>Liliopsida</taxon>
        <taxon>Arecaceae</taxon>
        <taxon>Coryphoideae</taxon>
        <taxon>Phoeniceae</taxon>
        <taxon>Phoenix</taxon>
    </lineage>
</organism>
<evidence type="ECO:0000313" key="27">
    <source>
        <dbReference type="RefSeq" id="XP_038981797.1"/>
    </source>
</evidence>
<feature type="domain" description="Protein kinase" evidence="23">
    <location>
        <begin position="493"/>
        <end position="765"/>
    </location>
</feature>
<dbReference type="PANTHER" id="PTHR47974">
    <property type="entry name" value="OS07G0415500 PROTEIN"/>
    <property type="match status" value="1"/>
</dbReference>
<dbReference type="InterPro" id="IPR000858">
    <property type="entry name" value="S_locus_glycoprot_dom"/>
</dbReference>
<dbReference type="SMART" id="SM00220">
    <property type="entry name" value="S_TKc"/>
    <property type="match status" value="1"/>
</dbReference>
<evidence type="ECO:0000256" key="22">
    <source>
        <dbReference type="SAM" id="Phobius"/>
    </source>
</evidence>
<dbReference type="FunFam" id="3.30.200.20:FF:000370">
    <property type="entry name" value="Receptor-like protein kinase 4"/>
    <property type="match status" value="1"/>
</dbReference>
<accession>A0A8B9A7X3</accession>
<dbReference type="CDD" id="cd14066">
    <property type="entry name" value="STKc_IRAK"/>
    <property type="match status" value="1"/>
</dbReference>
<keyword evidence="14 22" id="KW-0472">Membrane</keyword>
<comment type="similarity">
    <text evidence="20">Belongs to the protein kinase superfamily. Ser/Thr protein kinase family.</text>
</comment>
<evidence type="ECO:0000256" key="11">
    <source>
        <dbReference type="ARBA" id="ARBA00022777"/>
    </source>
</evidence>
<keyword evidence="4" id="KW-0245">EGF-like domain</keyword>
<evidence type="ECO:0000256" key="16">
    <source>
        <dbReference type="ARBA" id="ARBA00023170"/>
    </source>
</evidence>
<comment type="subcellular location">
    <subcellularLocation>
        <location evidence="1">Cell membrane</location>
        <topology evidence="1">Single-pass type I membrane protein</topology>
    </subcellularLocation>
</comment>
<dbReference type="SUPFAM" id="SSF56112">
    <property type="entry name" value="Protein kinase-like (PK-like)"/>
    <property type="match status" value="1"/>
</dbReference>
<dbReference type="PROSITE" id="PS50948">
    <property type="entry name" value="PAN"/>
    <property type="match status" value="1"/>
</dbReference>
<dbReference type="Pfam" id="PF01453">
    <property type="entry name" value="B_lectin"/>
    <property type="match status" value="1"/>
</dbReference>
<keyword evidence="6 20" id="KW-0808">Transferase</keyword>
<evidence type="ECO:0000259" key="23">
    <source>
        <dbReference type="PROSITE" id="PS50011"/>
    </source>
</evidence>
<dbReference type="GO" id="GO:0005886">
    <property type="term" value="C:plasma membrane"/>
    <property type="evidence" value="ECO:0007669"/>
    <property type="project" value="UniProtKB-SubCell"/>
</dbReference>
<dbReference type="SMART" id="SM00108">
    <property type="entry name" value="B_lectin"/>
    <property type="match status" value="1"/>
</dbReference>
<dbReference type="EC" id="2.7.11.1" evidence="20"/>
<feature type="domain" description="Bulb-type lectin" evidence="24">
    <location>
        <begin position="39"/>
        <end position="162"/>
    </location>
</feature>
<keyword evidence="26" id="KW-1185">Reference proteome</keyword>
<dbReference type="PIRSF" id="PIRSF000641">
    <property type="entry name" value="SRK"/>
    <property type="match status" value="1"/>
</dbReference>
<dbReference type="FunFam" id="1.10.510.10:FF:000227">
    <property type="entry name" value="Serine/threonine-protein kinase"/>
    <property type="match status" value="1"/>
</dbReference>
<comment type="catalytic activity">
    <reaction evidence="18 20">
        <text>L-threonyl-[protein] + ATP = O-phospho-L-threonyl-[protein] + ADP + H(+)</text>
        <dbReference type="Rhea" id="RHEA:46608"/>
        <dbReference type="Rhea" id="RHEA-COMP:11060"/>
        <dbReference type="Rhea" id="RHEA-COMP:11605"/>
        <dbReference type="ChEBI" id="CHEBI:15378"/>
        <dbReference type="ChEBI" id="CHEBI:30013"/>
        <dbReference type="ChEBI" id="CHEBI:30616"/>
        <dbReference type="ChEBI" id="CHEBI:61977"/>
        <dbReference type="ChEBI" id="CHEBI:456216"/>
        <dbReference type="EC" id="2.7.11.1"/>
    </reaction>
</comment>
<keyword evidence="17" id="KW-0325">Glycoprotein</keyword>
<dbReference type="PROSITE" id="PS50011">
    <property type="entry name" value="PROTEIN_KINASE_DOM"/>
    <property type="match status" value="1"/>
</dbReference>
<dbReference type="InterPro" id="IPR000719">
    <property type="entry name" value="Prot_kinase_dom"/>
</dbReference>
<keyword evidence="11 20" id="KW-0418">Kinase</keyword>
<dbReference type="AlphaFoldDB" id="A0A8B9A7X3"/>
<dbReference type="FunFam" id="2.90.10.10:FF:000002">
    <property type="entry name" value="Serine/threonine-protein kinase"/>
    <property type="match status" value="1"/>
</dbReference>
<gene>
    <name evidence="27" type="primary">LOC103710751</name>
</gene>
<keyword evidence="16" id="KW-0675">Receptor</keyword>
<evidence type="ECO:0000256" key="2">
    <source>
        <dbReference type="ARBA" id="ARBA00022475"/>
    </source>
</evidence>
<evidence type="ECO:0000259" key="25">
    <source>
        <dbReference type="PROSITE" id="PS50948"/>
    </source>
</evidence>
<evidence type="ECO:0000256" key="18">
    <source>
        <dbReference type="ARBA" id="ARBA00047899"/>
    </source>
</evidence>
<dbReference type="PROSITE" id="PS50927">
    <property type="entry name" value="BULB_LECTIN"/>
    <property type="match status" value="1"/>
</dbReference>
<dbReference type="GO" id="GO:0048544">
    <property type="term" value="P:recognition of pollen"/>
    <property type="evidence" value="ECO:0007669"/>
    <property type="project" value="InterPro"/>
</dbReference>
<evidence type="ECO:0000256" key="12">
    <source>
        <dbReference type="ARBA" id="ARBA00022840"/>
    </source>
</evidence>
<proteinExistence type="inferred from homology"/>
<dbReference type="GO" id="GO:0030246">
    <property type="term" value="F:carbohydrate binding"/>
    <property type="evidence" value="ECO:0007669"/>
    <property type="project" value="UniProtKB-KW"/>
</dbReference>
<dbReference type="SMART" id="SM00473">
    <property type="entry name" value="PAN_AP"/>
    <property type="match status" value="1"/>
</dbReference>
<dbReference type="GO" id="GO:0004674">
    <property type="term" value="F:protein serine/threonine kinase activity"/>
    <property type="evidence" value="ECO:0007669"/>
    <property type="project" value="UniProtKB-KW"/>
</dbReference>
<evidence type="ECO:0000256" key="17">
    <source>
        <dbReference type="ARBA" id="ARBA00023180"/>
    </source>
</evidence>
<dbReference type="KEGG" id="pda:103710751"/>
<reference evidence="27" key="2">
    <citation type="submission" date="2025-08" db="UniProtKB">
        <authorList>
            <consortium name="RefSeq"/>
        </authorList>
    </citation>
    <scope>IDENTIFICATION</scope>
    <source>
        <tissue evidence="27">Young leaves</tissue>
    </source>
</reference>
<evidence type="ECO:0000256" key="7">
    <source>
        <dbReference type="ARBA" id="ARBA00022692"/>
    </source>
</evidence>
<dbReference type="PANTHER" id="PTHR47974:SF19">
    <property type="entry name" value="RECEPTOR-LIKE SERINE_THREONINE-PROTEIN KINASE"/>
    <property type="match status" value="1"/>
</dbReference>
<dbReference type="InterPro" id="IPR008271">
    <property type="entry name" value="Ser/Thr_kinase_AS"/>
</dbReference>
<dbReference type="Pfam" id="PF00069">
    <property type="entry name" value="Pkinase"/>
    <property type="match status" value="1"/>
</dbReference>
<keyword evidence="15" id="KW-1015">Disulfide bond</keyword>
<keyword evidence="8" id="KW-0732">Signal</keyword>
<keyword evidence="3 20" id="KW-0723">Serine/threonine-protein kinase</keyword>
<evidence type="ECO:0000256" key="19">
    <source>
        <dbReference type="ARBA" id="ARBA00048679"/>
    </source>
</evidence>
<evidence type="ECO:0000259" key="24">
    <source>
        <dbReference type="PROSITE" id="PS50927"/>
    </source>
</evidence>
<name>A0A8B9A7X3_PHODC</name>
<keyword evidence="13 22" id="KW-1133">Transmembrane helix</keyword>
<dbReference type="PROSITE" id="PS00107">
    <property type="entry name" value="PROTEIN_KINASE_ATP"/>
    <property type="match status" value="1"/>
</dbReference>
<dbReference type="PROSITE" id="PS00108">
    <property type="entry name" value="PROTEIN_KINASE_ST"/>
    <property type="match status" value="1"/>
</dbReference>
<dbReference type="Proteomes" id="UP000228380">
    <property type="component" value="Chromosome 4"/>
</dbReference>
<dbReference type="Pfam" id="PF08276">
    <property type="entry name" value="PAN_2"/>
    <property type="match status" value="1"/>
</dbReference>
<sequence length="807" mass="89903">MVLFHAFAPMDAEIRLCSSLSIFLLFFLFSSLKIQHCVAIDISLGQALSGNQTIVSKEGHFELGFFTPGNSRNYYIGIWYKTIPVQTVIWVANRATPISNTSSAELKISEDGKLVLLKSSKIPVWSSNSTPSTSNSTVAVLLDTGNLVISKGSNTTIWQSFDHPTGTWMPGGWLGVNNITGEYQSTTSWENPENPDGSNQFVLLWNGSEIYWSSGLWNGQYFSAVPGTRESTPFNFTFVDNMQRKYAMYTILDSSFITLCFIDSSGLLRQWYWLNSTQKWQTVFTQPLAQCDVYSLCGAFGICDQKSLNTCRCSHGFEPAPLKEWEFNVWKSGCMRKTSLRCSNKSSTGGEGDRFVEMTNMRLPANPQNLTVGSAKDCEQACLNNCSCTAYAYVSGCSIWTGDLRNLQQLDDGDGRAGALHLQLAASDFPASNSSHKLVIDLTLSVIGGILGISFVLVGLIWAFQRRKQIWMEKQVDGSLIQFTFGDFQRVTKNFSEKLGSGGFGSVFKGTLIDSTEVAVKKLEGFRQGEEQFRTEVSTLAAIQHVNLVHLRGFCTEGSKRLLVYEYMSGGSLDSHLFQNKSTVLDWKTRYQIIPGIARGLAYLHEECRECIIHCDIKPDNILLDKDFCAKVADFGMAKLIGRDFSRVLTTIRGTIGYLAPEWISGLPITSKVDVYSFGMMLFELVSGKRNTTQSADGRKIFYPSWVAAKVVEGDIFSLLDHGFKGAADLDELTRVCRVACWCIQESEAHRPTMGQVVQILEGVLEVSMPPLPRALQLLTEDQSQIRYHLSSTEYNDPLDQSQDFLQ</sequence>
<keyword evidence="9" id="KW-0430">Lectin</keyword>
<dbReference type="InterPro" id="IPR036426">
    <property type="entry name" value="Bulb-type_lectin_dom_sf"/>
</dbReference>
<dbReference type="GeneID" id="103710751"/>
<evidence type="ECO:0000256" key="20">
    <source>
        <dbReference type="PIRNR" id="PIRNR000641"/>
    </source>
</evidence>
<dbReference type="GO" id="GO:0051707">
    <property type="term" value="P:response to other organism"/>
    <property type="evidence" value="ECO:0007669"/>
    <property type="project" value="UniProtKB-ARBA"/>
</dbReference>
<evidence type="ECO:0000256" key="1">
    <source>
        <dbReference type="ARBA" id="ARBA00004251"/>
    </source>
</evidence>
<dbReference type="Pfam" id="PF00954">
    <property type="entry name" value="S_locus_glycop"/>
    <property type="match status" value="1"/>
</dbReference>